<dbReference type="EMBL" id="BOMS01000195">
    <property type="protein sequence ID" value="GIE73905.1"/>
    <property type="molecule type" value="Genomic_DNA"/>
</dbReference>
<protein>
    <submittedName>
        <fullName evidence="2">Uncharacterized protein</fullName>
    </submittedName>
</protein>
<evidence type="ECO:0000313" key="3">
    <source>
        <dbReference type="Proteomes" id="UP000624709"/>
    </source>
</evidence>
<comment type="caution">
    <text evidence="2">The sequence shown here is derived from an EMBL/GenBank/DDBJ whole genome shotgun (WGS) entry which is preliminary data.</text>
</comment>
<feature type="compositionally biased region" description="Basic and acidic residues" evidence="1">
    <location>
        <begin position="1"/>
        <end position="10"/>
    </location>
</feature>
<organism evidence="2 3">
    <name type="scientific">Actinoplanes palleronii</name>
    <dbReference type="NCBI Taxonomy" id="113570"/>
    <lineage>
        <taxon>Bacteria</taxon>
        <taxon>Bacillati</taxon>
        <taxon>Actinomycetota</taxon>
        <taxon>Actinomycetes</taxon>
        <taxon>Micromonosporales</taxon>
        <taxon>Micromonosporaceae</taxon>
        <taxon>Actinoplanes</taxon>
    </lineage>
</organism>
<proteinExistence type="predicted"/>
<accession>A0ABQ4BTD2</accession>
<feature type="compositionally biased region" description="Basic and acidic residues" evidence="1">
    <location>
        <begin position="25"/>
        <end position="36"/>
    </location>
</feature>
<dbReference type="Proteomes" id="UP000624709">
    <property type="component" value="Unassembled WGS sequence"/>
</dbReference>
<name>A0ABQ4BTD2_9ACTN</name>
<evidence type="ECO:0000313" key="2">
    <source>
        <dbReference type="EMBL" id="GIE73905.1"/>
    </source>
</evidence>
<evidence type="ECO:0000256" key="1">
    <source>
        <dbReference type="SAM" id="MobiDB-lite"/>
    </source>
</evidence>
<reference evidence="2 3" key="1">
    <citation type="submission" date="2021-01" db="EMBL/GenBank/DDBJ databases">
        <title>Whole genome shotgun sequence of Actinoplanes palleronii NBRC 14916.</title>
        <authorList>
            <person name="Komaki H."/>
            <person name="Tamura T."/>
        </authorList>
    </citation>
    <scope>NUCLEOTIDE SEQUENCE [LARGE SCALE GENOMIC DNA]</scope>
    <source>
        <strain evidence="2 3">NBRC 14916</strain>
    </source>
</reference>
<feature type="region of interest" description="Disordered" evidence="1">
    <location>
        <begin position="1"/>
        <end position="69"/>
    </location>
</feature>
<keyword evidence="3" id="KW-1185">Reference proteome</keyword>
<sequence>MPHAPRHDFRQTGLRWISGGSRTKRVQEHDRSEEVSGKQGGDGDGEDKGGAGGRTADEHGSWDATVIEP</sequence>
<gene>
    <name evidence="2" type="ORF">Apa02nite_100130</name>
</gene>